<dbReference type="GO" id="GO:0006412">
    <property type="term" value="P:translation"/>
    <property type="evidence" value="ECO:0007669"/>
    <property type="project" value="UniProtKB-UniRule"/>
</dbReference>
<feature type="region of interest" description="Disordered" evidence="6">
    <location>
        <begin position="47"/>
        <end position="78"/>
    </location>
</feature>
<evidence type="ECO:0000313" key="8">
    <source>
        <dbReference type="Proteomes" id="UP001321825"/>
    </source>
</evidence>
<dbReference type="RefSeq" id="WP_317705512.1">
    <property type="nucleotide sequence ID" value="NZ_AP024714.1"/>
</dbReference>
<dbReference type="GO" id="GO:0005840">
    <property type="term" value="C:ribosome"/>
    <property type="evidence" value="ECO:0007669"/>
    <property type="project" value="UniProtKB-KW"/>
</dbReference>
<dbReference type="InterPro" id="IPR023574">
    <property type="entry name" value="Ribosomal_uL4_dom_sf"/>
</dbReference>
<reference evidence="8" key="1">
    <citation type="journal article" date="2024" name="Int. J. Syst. Evol. Microbiol.">
        <title>Methylomarinovum tepidoasis sp. nov., a moderately thermophilic methanotroph of the family Methylothermaceae isolated from a deep-sea hydrothermal field.</title>
        <authorList>
            <person name="Hirayama H."/>
            <person name="Takaki Y."/>
            <person name="Abe M."/>
            <person name="Miyazaki M."/>
            <person name="Uematsu K."/>
            <person name="Matsui Y."/>
            <person name="Takai K."/>
        </authorList>
    </citation>
    <scope>NUCLEOTIDE SEQUENCE [LARGE SCALE GENOMIC DNA]</scope>
    <source>
        <strain evidence="8">IT-9</strain>
    </source>
</reference>
<comment type="function">
    <text evidence="5">Forms part of the polypeptide exit tunnel.</text>
</comment>
<protein>
    <recommendedName>
        <fullName evidence="4 5">Large ribosomal subunit protein uL4</fullName>
    </recommendedName>
</protein>
<dbReference type="AlphaFoldDB" id="A0AAU9C411"/>
<dbReference type="InterPro" id="IPR013005">
    <property type="entry name" value="Ribosomal_uL4-like"/>
</dbReference>
<evidence type="ECO:0000256" key="1">
    <source>
        <dbReference type="ARBA" id="ARBA00010528"/>
    </source>
</evidence>
<proteinExistence type="inferred from homology"/>
<evidence type="ECO:0000256" key="4">
    <source>
        <dbReference type="ARBA" id="ARBA00035244"/>
    </source>
</evidence>
<dbReference type="Gene3D" id="3.40.1370.10">
    <property type="match status" value="1"/>
</dbReference>
<keyword evidence="8" id="KW-1185">Reference proteome</keyword>
<dbReference type="Pfam" id="PF00573">
    <property type="entry name" value="Ribosomal_L4"/>
    <property type="match status" value="1"/>
</dbReference>
<dbReference type="EMBL" id="AP024714">
    <property type="protein sequence ID" value="BCX80534.1"/>
    <property type="molecule type" value="Genomic_DNA"/>
</dbReference>
<comment type="subunit">
    <text evidence="5">Part of the 50S ribosomal subunit.</text>
</comment>
<dbReference type="NCBIfam" id="TIGR03953">
    <property type="entry name" value="rplD_bact"/>
    <property type="match status" value="1"/>
</dbReference>
<dbReference type="PANTHER" id="PTHR10746">
    <property type="entry name" value="50S RIBOSOMAL PROTEIN L4"/>
    <property type="match status" value="1"/>
</dbReference>
<keyword evidence="2 5" id="KW-0689">Ribosomal protein</keyword>
<keyword evidence="5" id="KW-0699">rRNA-binding</keyword>
<dbReference type="KEGG" id="mcau:MIT9_P0107"/>
<accession>A0AAU9C411</accession>
<evidence type="ECO:0000256" key="3">
    <source>
        <dbReference type="ARBA" id="ARBA00023274"/>
    </source>
</evidence>
<comment type="similarity">
    <text evidence="1 5">Belongs to the universal ribosomal protein uL4 family.</text>
</comment>
<evidence type="ECO:0000256" key="2">
    <source>
        <dbReference type="ARBA" id="ARBA00022980"/>
    </source>
</evidence>
<keyword evidence="3 5" id="KW-0687">Ribonucleoprotein</keyword>
<evidence type="ECO:0000313" key="7">
    <source>
        <dbReference type="EMBL" id="BCX80534.1"/>
    </source>
</evidence>
<dbReference type="HAMAP" id="MF_01328_B">
    <property type="entry name" value="Ribosomal_uL4_B"/>
    <property type="match status" value="1"/>
</dbReference>
<dbReference type="GO" id="GO:0003735">
    <property type="term" value="F:structural constituent of ribosome"/>
    <property type="evidence" value="ECO:0007669"/>
    <property type="project" value="InterPro"/>
</dbReference>
<dbReference type="SUPFAM" id="SSF52166">
    <property type="entry name" value="Ribosomal protein L4"/>
    <property type="match status" value="1"/>
</dbReference>
<gene>
    <name evidence="5" type="primary">rplD</name>
    <name evidence="7" type="ORF">MIT9_P0107</name>
</gene>
<dbReference type="InterPro" id="IPR002136">
    <property type="entry name" value="Ribosomal_uL4"/>
</dbReference>
<comment type="function">
    <text evidence="5">One of the primary rRNA binding proteins, this protein initially binds near the 5'-end of the 23S rRNA. It is important during the early stages of 50S assembly. It makes multiple contacts with different domains of the 23S rRNA in the assembled 50S subunit and ribosome.</text>
</comment>
<evidence type="ECO:0000256" key="5">
    <source>
        <dbReference type="HAMAP-Rule" id="MF_01328"/>
    </source>
</evidence>
<dbReference type="GO" id="GO:1990904">
    <property type="term" value="C:ribonucleoprotein complex"/>
    <property type="evidence" value="ECO:0007669"/>
    <property type="project" value="UniProtKB-KW"/>
</dbReference>
<keyword evidence="5" id="KW-0694">RNA-binding</keyword>
<name>A0AAU9C411_9GAMM</name>
<dbReference type="Proteomes" id="UP001321825">
    <property type="component" value="Chromosome"/>
</dbReference>
<dbReference type="GO" id="GO:0019843">
    <property type="term" value="F:rRNA binding"/>
    <property type="evidence" value="ECO:0007669"/>
    <property type="project" value="UniProtKB-UniRule"/>
</dbReference>
<evidence type="ECO:0000256" key="6">
    <source>
        <dbReference type="SAM" id="MobiDB-lite"/>
    </source>
</evidence>
<dbReference type="PANTHER" id="PTHR10746:SF6">
    <property type="entry name" value="LARGE RIBOSOMAL SUBUNIT PROTEIN UL4M"/>
    <property type="match status" value="1"/>
</dbReference>
<organism evidence="7 8">
    <name type="scientific">Methylomarinovum caldicuralii</name>
    <dbReference type="NCBI Taxonomy" id="438856"/>
    <lineage>
        <taxon>Bacteria</taxon>
        <taxon>Pseudomonadati</taxon>
        <taxon>Pseudomonadota</taxon>
        <taxon>Gammaproteobacteria</taxon>
        <taxon>Methylococcales</taxon>
        <taxon>Methylothermaceae</taxon>
        <taxon>Methylomarinovum</taxon>
    </lineage>
</organism>
<sequence length="207" mass="22538">MSVEIPVIHAKDSAQPVSVSEAVFAREFNEPLVHQLVTTYLTNGRAGTKAQKNRSAVSGGGKKPWRQKGTGRARAGSIRSPIWRGGGVTFAASPRTFHQKLNKKMYRAGMRAILSELLRQQRLGVSADLIPSEPKTKVIAGKLREYELGRRVLILVEAENPVLERAVRNVPNVQVSEAARVDPVSLVAADKVVMTAAAAKILEERLA</sequence>